<sequence>MMMKKNKSTKPHPLPETTVIEQAYKSAQYRKNFLEMFRSTTFMLIVVAAFAVLVAILFLPILRIYGKSMKGTLNSGDIVVSVKSGNFETGDVVAFYYNNNILVKRVIAESGDWVDMDEKGNVYVNGKKLNEPYLSKKAYGKTNITFPYQVPEDRIFVMGDNREVSIDSRNTSIGAVSDEQIVGRLVFKVWPLSEMGIIE</sequence>
<dbReference type="InterPro" id="IPR019758">
    <property type="entry name" value="Pept_S26A_signal_pept_1_CS"/>
</dbReference>
<gene>
    <name evidence="8" type="primary">lepB</name>
    <name evidence="8" type="ORF">STRINF_00976</name>
</gene>
<dbReference type="Proteomes" id="UP000005602">
    <property type="component" value="Unassembled WGS sequence"/>
</dbReference>
<keyword evidence="6" id="KW-0645">Protease</keyword>
<evidence type="ECO:0000256" key="1">
    <source>
        <dbReference type="ARBA" id="ARBA00000677"/>
    </source>
</evidence>
<dbReference type="InterPro" id="IPR036286">
    <property type="entry name" value="LexA/Signal_pep-like_sf"/>
</dbReference>
<accession>A0ABP2DI12</accession>
<proteinExistence type="inferred from homology"/>
<dbReference type="EC" id="3.4.21.89" evidence="4 6"/>
<feature type="domain" description="Peptidase S26" evidence="7">
    <location>
        <begin position="43"/>
        <end position="190"/>
    </location>
</feature>
<reference evidence="8" key="1">
    <citation type="submission" date="2008-03" db="EMBL/GenBank/DDBJ databases">
        <authorList>
            <person name="Fulton L."/>
            <person name="Clifton S."/>
            <person name="Fulton B."/>
            <person name="Xu J."/>
            <person name="Minx P."/>
            <person name="Pepin K.H."/>
            <person name="Johnson M."/>
            <person name="Thiruvilangam P."/>
            <person name="Bhonagiri V."/>
            <person name="Nash W.E."/>
            <person name="Mardis E.R."/>
            <person name="Wilson R.K."/>
        </authorList>
    </citation>
    <scope>NUCLEOTIDE SEQUENCE</scope>
    <source>
        <strain evidence="8">ATCC BAA-102</strain>
    </source>
</reference>
<dbReference type="PROSITE" id="PS00761">
    <property type="entry name" value="SPASE_I_3"/>
    <property type="match status" value="1"/>
</dbReference>
<dbReference type="Pfam" id="PF10502">
    <property type="entry name" value="Peptidase_S26"/>
    <property type="match status" value="1"/>
</dbReference>
<evidence type="ECO:0000256" key="5">
    <source>
        <dbReference type="ARBA" id="ARBA00022801"/>
    </source>
</evidence>
<keyword evidence="5 6" id="KW-0378">Hydrolase</keyword>
<reference evidence="8" key="2">
    <citation type="submission" date="2013-09" db="EMBL/GenBank/DDBJ databases">
        <title>Draft genome sequence of Streptococcus infantarius subsp. infantarius ATCC BAA-102.</title>
        <authorList>
            <person name="Sudarsanam P."/>
            <person name="Ley R."/>
            <person name="Guruge J."/>
            <person name="Turnbaugh P.J."/>
            <person name="Mahowald M."/>
            <person name="Liep D."/>
            <person name="Gordon J."/>
        </authorList>
    </citation>
    <scope>NUCLEOTIDE SEQUENCE</scope>
    <source>
        <strain evidence="8">ATCC BAA-102</strain>
    </source>
</reference>
<dbReference type="InterPro" id="IPR000223">
    <property type="entry name" value="Pept_S26A_signal_pept_1"/>
</dbReference>
<dbReference type="PANTHER" id="PTHR43390:SF1">
    <property type="entry name" value="CHLOROPLAST PROCESSING PEPTIDASE"/>
    <property type="match status" value="1"/>
</dbReference>
<keyword evidence="6" id="KW-0472">Membrane</keyword>
<evidence type="ECO:0000256" key="2">
    <source>
        <dbReference type="ARBA" id="ARBA00004401"/>
    </source>
</evidence>
<dbReference type="SUPFAM" id="SSF51306">
    <property type="entry name" value="LexA/Signal peptidase"/>
    <property type="match status" value="1"/>
</dbReference>
<evidence type="ECO:0000313" key="9">
    <source>
        <dbReference type="Proteomes" id="UP000005602"/>
    </source>
</evidence>
<evidence type="ECO:0000256" key="3">
    <source>
        <dbReference type="ARBA" id="ARBA00009370"/>
    </source>
</evidence>
<dbReference type="NCBIfam" id="TIGR02227">
    <property type="entry name" value="sigpep_I_bact"/>
    <property type="match status" value="1"/>
</dbReference>
<protein>
    <recommendedName>
        <fullName evidence="4 6">Signal peptidase I</fullName>
        <ecNumber evidence="4 6">3.4.21.89</ecNumber>
    </recommendedName>
</protein>
<dbReference type="PANTHER" id="PTHR43390">
    <property type="entry name" value="SIGNAL PEPTIDASE I"/>
    <property type="match status" value="1"/>
</dbReference>
<dbReference type="GO" id="GO:0009003">
    <property type="term" value="F:signal peptidase activity"/>
    <property type="evidence" value="ECO:0007669"/>
    <property type="project" value="UniProtKB-EC"/>
</dbReference>
<organism evidence="8 9">
    <name type="scientific">Streptococcus infantarius subsp. infantarius ATCC BAA-102</name>
    <dbReference type="NCBI Taxonomy" id="471872"/>
    <lineage>
        <taxon>Bacteria</taxon>
        <taxon>Bacillati</taxon>
        <taxon>Bacillota</taxon>
        <taxon>Bacilli</taxon>
        <taxon>Lactobacillales</taxon>
        <taxon>Streptococcaceae</taxon>
        <taxon>Streptococcus</taxon>
    </lineage>
</organism>
<comment type="similarity">
    <text evidence="3 6">Belongs to the peptidase S26 family.</text>
</comment>
<name>A0ABP2DI12_9STRE</name>
<dbReference type="EMBL" id="ABJK02000019">
    <property type="protein sequence ID" value="EDT47613.1"/>
    <property type="molecule type" value="Genomic_DNA"/>
</dbReference>
<evidence type="ECO:0000313" key="8">
    <source>
        <dbReference type="EMBL" id="EDT47613.1"/>
    </source>
</evidence>
<keyword evidence="6" id="KW-1133">Transmembrane helix</keyword>
<comment type="caution">
    <text evidence="8">The sequence shown here is derived from an EMBL/GenBank/DDBJ whole genome shotgun (WGS) entry which is preliminary data.</text>
</comment>
<evidence type="ECO:0000256" key="4">
    <source>
        <dbReference type="ARBA" id="ARBA00013208"/>
    </source>
</evidence>
<dbReference type="InterPro" id="IPR019533">
    <property type="entry name" value="Peptidase_S26"/>
</dbReference>
<dbReference type="Gene3D" id="2.10.109.10">
    <property type="entry name" value="Umud Fragment, subunit A"/>
    <property type="match status" value="1"/>
</dbReference>
<keyword evidence="9" id="KW-1185">Reference proteome</keyword>
<evidence type="ECO:0000259" key="7">
    <source>
        <dbReference type="Pfam" id="PF10502"/>
    </source>
</evidence>
<evidence type="ECO:0000256" key="6">
    <source>
        <dbReference type="RuleBase" id="RU362042"/>
    </source>
</evidence>
<dbReference type="PRINTS" id="PR00727">
    <property type="entry name" value="LEADERPTASE"/>
</dbReference>
<comment type="catalytic activity">
    <reaction evidence="1 6">
        <text>Cleavage of hydrophobic, N-terminal signal or leader sequences from secreted and periplasmic proteins.</text>
        <dbReference type="EC" id="3.4.21.89"/>
    </reaction>
</comment>
<comment type="subcellular location">
    <subcellularLocation>
        <location evidence="2">Cell membrane</location>
        <topology evidence="2">Single-pass type II membrane protein</topology>
    </subcellularLocation>
    <subcellularLocation>
        <location evidence="6">Membrane</location>
        <topology evidence="6">Single-pass type II membrane protein</topology>
    </subcellularLocation>
</comment>
<feature type="transmembrane region" description="Helical" evidence="6">
    <location>
        <begin position="40"/>
        <end position="62"/>
    </location>
</feature>
<keyword evidence="6" id="KW-0812">Transmembrane</keyword>
<dbReference type="CDD" id="cd06530">
    <property type="entry name" value="S26_SPase_I"/>
    <property type="match status" value="1"/>
</dbReference>